<sequence length="73" mass="8254">MLTPEQKAERIARRHRERDEKMKTTTGYKVFSAVFTVSYPIIATFTAIFSVIVSVFSKISQGIVWVLSGGKSR</sequence>
<dbReference type="OrthoDB" id="964620at2"/>
<organism evidence="3 4">
    <name type="scientific">Larkinella arboricola</name>
    <dbReference type="NCBI Taxonomy" id="643671"/>
    <lineage>
        <taxon>Bacteria</taxon>
        <taxon>Pseudomonadati</taxon>
        <taxon>Bacteroidota</taxon>
        <taxon>Cytophagia</taxon>
        <taxon>Cytophagales</taxon>
        <taxon>Spirosomataceae</taxon>
        <taxon>Larkinella</taxon>
    </lineage>
</organism>
<evidence type="ECO:0000256" key="2">
    <source>
        <dbReference type="SAM" id="Phobius"/>
    </source>
</evidence>
<keyword evidence="2" id="KW-1133">Transmembrane helix</keyword>
<feature type="region of interest" description="Disordered" evidence="1">
    <location>
        <begin position="1"/>
        <end position="20"/>
    </location>
</feature>
<comment type="caution">
    <text evidence="3">The sequence shown here is derived from an EMBL/GenBank/DDBJ whole genome shotgun (WGS) entry which is preliminary data.</text>
</comment>
<dbReference type="EMBL" id="QLMC01000005">
    <property type="protein sequence ID" value="RAJ94335.1"/>
    <property type="molecule type" value="Genomic_DNA"/>
</dbReference>
<proteinExistence type="predicted"/>
<evidence type="ECO:0000256" key="1">
    <source>
        <dbReference type="SAM" id="MobiDB-lite"/>
    </source>
</evidence>
<keyword evidence="4" id="KW-1185">Reference proteome</keyword>
<gene>
    <name evidence="3" type="ORF">LX87_04221</name>
</gene>
<name>A0A327WXS5_LARAB</name>
<dbReference type="RefSeq" id="WP_111630229.1">
    <property type="nucleotide sequence ID" value="NZ_QLMC01000005.1"/>
</dbReference>
<evidence type="ECO:0000313" key="3">
    <source>
        <dbReference type="EMBL" id="RAJ94335.1"/>
    </source>
</evidence>
<dbReference type="AlphaFoldDB" id="A0A327WXS5"/>
<keyword evidence="2" id="KW-0812">Transmembrane</keyword>
<protein>
    <submittedName>
        <fullName evidence="3">Uncharacterized protein</fullName>
    </submittedName>
</protein>
<feature type="transmembrane region" description="Helical" evidence="2">
    <location>
        <begin position="30"/>
        <end position="56"/>
    </location>
</feature>
<dbReference type="Proteomes" id="UP000248790">
    <property type="component" value="Unassembled WGS sequence"/>
</dbReference>
<reference evidence="3 4" key="1">
    <citation type="submission" date="2018-06" db="EMBL/GenBank/DDBJ databases">
        <title>Genomic Encyclopedia of Archaeal and Bacterial Type Strains, Phase II (KMG-II): from individual species to whole genera.</title>
        <authorList>
            <person name="Goeker M."/>
        </authorList>
    </citation>
    <scope>NUCLEOTIDE SEQUENCE [LARGE SCALE GENOMIC DNA]</scope>
    <source>
        <strain evidence="3 4">DSM 21851</strain>
    </source>
</reference>
<evidence type="ECO:0000313" key="4">
    <source>
        <dbReference type="Proteomes" id="UP000248790"/>
    </source>
</evidence>
<accession>A0A327WXS5</accession>
<keyword evidence="2" id="KW-0472">Membrane</keyword>